<comment type="pathway">
    <text evidence="1 5">Glycan metabolism; pectin biosynthesis.</text>
</comment>
<dbReference type="Gene3D" id="3.90.550.10">
    <property type="entry name" value="Spore Coat Polysaccharide Biosynthesis Protein SpsA, Chain A"/>
    <property type="match status" value="1"/>
</dbReference>
<dbReference type="UniPathway" id="UPA00845"/>
<keyword evidence="7" id="KW-1185">Reference proteome</keyword>
<comment type="subcellular location">
    <subcellularLocation>
        <location evidence="5">Golgi apparatus membrane</location>
        <topology evidence="5">Single-pass type II membrane protein</topology>
    </subcellularLocation>
</comment>
<dbReference type="InterPro" id="IPR029044">
    <property type="entry name" value="Nucleotide-diphossugar_trans"/>
</dbReference>
<feature type="transmembrane region" description="Helical" evidence="5">
    <location>
        <begin position="45"/>
        <end position="64"/>
    </location>
</feature>
<proteinExistence type="inferred from homology"/>
<evidence type="ECO:0000313" key="6">
    <source>
        <dbReference type="EMBL" id="TYI47390.1"/>
    </source>
</evidence>
<keyword evidence="3 5" id="KW-0328">Glycosyltransferase</keyword>
<evidence type="ECO:0000256" key="1">
    <source>
        <dbReference type="ARBA" id="ARBA00004877"/>
    </source>
</evidence>
<keyword evidence="5" id="KW-0472">Membrane</keyword>
<evidence type="ECO:0000256" key="5">
    <source>
        <dbReference type="RuleBase" id="RU362027"/>
    </source>
</evidence>
<comment type="similarity">
    <text evidence="2 5">Belongs to the glycosyltransferase 8 family.</text>
</comment>
<dbReference type="GO" id="GO:0071555">
    <property type="term" value="P:cell wall organization"/>
    <property type="evidence" value="ECO:0007669"/>
    <property type="project" value="UniProtKB-KW"/>
</dbReference>
<keyword evidence="5" id="KW-0812">Transmembrane</keyword>
<evidence type="ECO:0000313" key="7">
    <source>
        <dbReference type="Proteomes" id="UP000323597"/>
    </source>
</evidence>
<dbReference type="PANTHER" id="PTHR32116:SF63">
    <property type="entry name" value="GALACTURONOSYLTRANSFERASE 12-RELATED"/>
    <property type="match status" value="1"/>
</dbReference>
<keyword evidence="5" id="KW-1133">Transmembrane helix</keyword>
<dbReference type="EMBL" id="CM017661">
    <property type="protein sequence ID" value="TYI47390.1"/>
    <property type="molecule type" value="Genomic_DNA"/>
</dbReference>
<evidence type="ECO:0000256" key="3">
    <source>
        <dbReference type="ARBA" id="ARBA00022676"/>
    </source>
</evidence>
<comment type="caution">
    <text evidence="5">Lacks conserved residue(s) required for the propagation of feature annotation.</text>
</comment>
<evidence type="ECO:0000256" key="2">
    <source>
        <dbReference type="ARBA" id="ARBA00006351"/>
    </source>
</evidence>
<dbReference type="CDD" id="cd06429">
    <property type="entry name" value="GT8_like_1"/>
    <property type="match status" value="1"/>
</dbReference>
<feature type="transmembrane region" description="Helical" evidence="5">
    <location>
        <begin position="108"/>
        <end position="129"/>
    </location>
</feature>
<dbReference type="AlphaFoldDB" id="A0A5D2S4T7"/>
<keyword evidence="5" id="KW-0333">Golgi apparatus</keyword>
<dbReference type="GO" id="GO:0000139">
    <property type="term" value="C:Golgi membrane"/>
    <property type="evidence" value="ECO:0007669"/>
    <property type="project" value="UniProtKB-SubCell"/>
</dbReference>
<dbReference type="EC" id="2.4.1.-" evidence="5"/>
<reference evidence="6 7" key="1">
    <citation type="submission" date="2019-07" db="EMBL/GenBank/DDBJ databases">
        <title>WGS assembly of Gossypium mustelinum.</title>
        <authorList>
            <person name="Chen Z.J."/>
            <person name="Sreedasyam A."/>
            <person name="Ando A."/>
            <person name="Song Q."/>
            <person name="De L."/>
            <person name="Hulse-Kemp A."/>
            <person name="Ding M."/>
            <person name="Ye W."/>
            <person name="Kirkbride R."/>
            <person name="Jenkins J."/>
            <person name="Plott C."/>
            <person name="Lovell J."/>
            <person name="Lin Y.-M."/>
            <person name="Vaughn R."/>
            <person name="Liu B."/>
            <person name="Li W."/>
            <person name="Simpson S."/>
            <person name="Scheffler B."/>
            <person name="Saski C."/>
            <person name="Grover C."/>
            <person name="Hu G."/>
            <person name="Conover J."/>
            <person name="Carlson J."/>
            <person name="Shu S."/>
            <person name="Boston L."/>
            <person name="Williams M."/>
            <person name="Peterson D."/>
            <person name="Mcgee K."/>
            <person name="Jones D."/>
            <person name="Wendel J."/>
            <person name="Stelly D."/>
            <person name="Grimwood J."/>
            <person name="Schmutz J."/>
        </authorList>
    </citation>
    <scope>NUCLEOTIDE SEQUENCE [LARGE SCALE GENOMIC DNA]</scope>
    <source>
        <strain evidence="6">1408120.09</strain>
    </source>
</reference>
<dbReference type="Pfam" id="PF01501">
    <property type="entry name" value="Glyco_transf_8"/>
    <property type="match status" value="1"/>
</dbReference>
<dbReference type="InterPro" id="IPR029993">
    <property type="entry name" value="GAUT"/>
</dbReference>
<organism evidence="6 7">
    <name type="scientific">Gossypium mustelinum</name>
    <name type="common">Cotton</name>
    <name type="synonym">Gossypium caicoense</name>
    <dbReference type="NCBI Taxonomy" id="34275"/>
    <lineage>
        <taxon>Eukaryota</taxon>
        <taxon>Viridiplantae</taxon>
        <taxon>Streptophyta</taxon>
        <taxon>Embryophyta</taxon>
        <taxon>Tracheophyta</taxon>
        <taxon>Spermatophyta</taxon>
        <taxon>Magnoliopsida</taxon>
        <taxon>eudicotyledons</taxon>
        <taxon>Gunneridae</taxon>
        <taxon>Pentapetalae</taxon>
        <taxon>rosids</taxon>
        <taxon>malvids</taxon>
        <taxon>Malvales</taxon>
        <taxon>Malvaceae</taxon>
        <taxon>Malvoideae</taxon>
        <taxon>Gossypium</taxon>
    </lineage>
</organism>
<accession>A0A5D2S4T7</accession>
<protein>
    <recommendedName>
        <fullName evidence="5">Hexosyltransferase</fullName>
        <ecNumber evidence="5">2.4.1.-</ecNumber>
    </recommendedName>
</protein>
<gene>
    <name evidence="6" type="ORF">E1A91_D13G170200v1</name>
</gene>
<dbReference type="PANTHER" id="PTHR32116">
    <property type="entry name" value="GALACTURONOSYLTRANSFERASE 4-RELATED"/>
    <property type="match status" value="1"/>
</dbReference>
<dbReference type="GO" id="GO:0047262">
    <property type="term" value="F:polygalacturonate 4-alpha-galacturonosyltransferase activity"/>
    <property type="evidence" value="ECO:0007669"/>
    <property type="project" value="InterPro"/>
</dbReference>
<name>A0A5D2S4T7_GOSMU</name>
<dbReference type="SUPFAM" id="SSF53448">
    <property type="entry name" value="Nucleotide-diphospho-sugar transferases"/>
    <property type="match status" value="1"/>
</dbReference>
<dbReference type="Proteomes" id="UP000323597">
    <property type="component" value="Chromosome D13"/>
</dbReference>
<keyword evidence="4" id="KW-0808">Transferase</keyword>
<sequence>MKAANSNTQQPFKILHFHTHFPRVSSLYLFFFSSLKTAQKNSSRLITPLSFFFFWYFWVFYFILKTRNQTAMQLHVSPSLRHVTVFPGKGVREFIKVRIGSRWVSYRMLFYSLLFFTFLLRFIFVFSTVDTIDGDLSKCSTIGCLGKRIGPRILGRMESNVPEVIYQILDEAISKEEVEPKSDIPQTLHDFMADIKQTTPDAKAFALKLRQMVLLLEQRTRKAKIQEYLYRHVASSSIPKHLHCLALKLANEHSNNAAARLQLPSADLVPTLVDNSYFHFVLASDNVLAASVVSKSLIKNALRPRKFVLHIITDRKTYAPMQAWFSLHPLAPAVIEVKALHQFDWLSKGKVPVLEAMEKDQRVRSKFRGGSSAIVAKNNTEKPQVIAAKLQALSPKYNSLMNHIRIHLPELFPSLNKVVFLDDDIVIQTDLSALWDIDMNGKVNGAVETCRGEDSFVMSKRFKSYLNFSHPLIANFDPNECAWAYGMNIFDLEAWRKTNITLTYYHWLEQNLKSDLSLWQLGTLPPGLIAFHGQVHVIDPFWHMLGLGYQDNTTLSDAETAGVIHFNGRAKPWLDIAFPQLRPLWAKYIDFSDKFIKGCHIRVS</sequence>
<evidence type="ECO:0000256" key="4">
    <source>
        <dbReference type="ARBA" id="ARBA00022679"/>
    </source>
</evidence>
<dbReference type="InterPro" id="IPR002495">
    <property type="entry name" value="Glyco_trans_8"/>
</dbReference>
<dbReference type="GO" id="GO:0045489">
    <property type="term" value="P:pectin biosynthetic process"/>
    <property type="evidence" value="ECO:0007669"/>
    <property type="project" value="UniProtKB-UniPathway"/>
</dbReference>
<keyword evidence="5" id="KW-0961">Cell wall biogenesis/degradation</keyword>